<dbReference type="GO" id="GO:0030246">
    <property type="term" value="F:carbohydrate binding"/>
    <property type="evidence" value="ECO:0007669"/>
    <property type="project" value="UniProtKB-KW"/>
</dbReference>
<name>A0A8G1URH2_9ACTN</name>
<dbReference type="Gene3D" id="2.60.40.2700">
    <property type="match status" value="1"/>
</dbReference>
<evidence type="ECO:0000313" key="4">
    <source>
        <dbReference type="Proteomes" id="UP000267408"/>
    </source>
</evidence>
<dbReference type="InterPro" id="IPR000772">
    <property type="entry name" value="Ricin_B_lectin"/>
</dbReference>
<dbReference type="SMART" id="SM00458">
    <property type="entry name" value="RICIN"/>
    <property type="match status" value="3"/>
</dbReference>
<feature type="domain" description="Ricin B lectin" evidence="2">
    <location>
        <begin position="632"/>
        <end position="780"/>
    </location>
</feature>
<evidence type="ECO:0000313" key="3">
    <source>
        <dbReference type="EMBL" id="ROR46397.1"/>
    </source>
</evidence>
<feature type="domain" description="Ricin B lectin" evidence="2">
    <location>
        <begin position="1039"/>
        <end position="1174"/>
    </location>
</feature>
<dbReference type="RefSeq" id="WP_148089501.1">
    <property type="nucleotide sequence ID" value="NZ_RJVJ01000001.1"/>
</dbReference>
<evidence type="ECO:0000256" key="1">
    <source>
        <dbReference type="SAM" id="SignalP"/>
    </source>
</evidence>
<dbReference type="AlphaFoldDB" id="A0A8G1URH2"/>
<accession>A0A8G1URH2</accession>
<dbReference type="EMBL" id="RJVJ01000001">
    <property type="protein sequence ID" value="ROR46397.1"/>
    <property type="molecule type" value="Genomic_DNA"/>
</dbReference>
<dbReference type="InterPro" id="IPR035992">
    <property type="entry name" value="Ricin_B-like_lectins"/>
</dbReference>
<organism evidence="3 4">
    <name type="scientific">Kitasatospora cineracea</name>
    <dbReference type="NCBI Taxonomy" id="88074"/>
    <lineage>
        <taxon>Bacteria</taxon>
        <taxon>Bacillati</taxon>
        <taxon>Actinomycetota</taxon>
        <taxon>Actinomycetes</taxon>
        <taxon>Kitasatosporales</taxon>
        <taxon>Streptomycetaceae</taxon>
        <taxon>Kitasatospora</taxon>
    </lineage>
</organism>
<feature type="signal peptide" evidence="1">
    <location>
        <begin position="1"/>
        <end position="37"/>
    </location>
</feature>
<keyword evidence="3" id="KW-0430">Lectin</keyword>
<comment type="caution">
    <text evidence="3">The sequence shown here is derived from an EMBL/GenBank/DDBJ whole genome shotgun (WGS) entry which is preliminary data.</text>
</comment>
<feature type="chain" id="PRO_5038584874" evidence="1">
    <location>
        <begin position="38"/>
        <end position="1189"/>
    </location>
</feature>
<feature type="domain" description="Ricin B lectin" evidence="2">
    <location>
        <begin position="882"/>
        <end position="1022"/>
    </location>
</feature>
<dbReference type="SUPFAM" id="SSF55486">
    <property type="entry name" value="Metalloproteases ('zincins'), catalytic domain"/>
    <property type="match status" value="1"/>
</dbReference>
<reference evidence="3 4" key="1">
    <citation type="submission" date="2018-11" db="EMBL/GenBank/DDBJ databases">
        <title>Sequencing the genomes of 1000 actinobacteria strains.</title>
        <authorList>
            <person name="Klenk H.-P."/>
        </authorList>
    </citation>
    <scope>NUCLEOTIDE SEQUENCE [LARGE SCALE GENOMIC DNA]</scope>
    <source>
        <strain evidence="3 4">DSM 44780</strain>
    </source>
</reference>
<dbReference type="Proteomes" id="UP000267408">
    <property type="component" value="Unassembled WGS sequence"/>
</dbReference>
<protein>
    <submittedName>
        <fullName evidence="3">Ricin-type beta-trefoil lectin protein</fullName>
    </submittedName>
</protein>
<dbReference type="PROSITE" id="PS50231">
    <property type="entry name" value="RICIN_B_LECTIN"/>
    <property type="match status" value="4"/>
</dbReference>
<gene>
    <name evidence="3" type="ORF">EDD39_4666</name>
</gene>
<dbReference type="Gene3D" id="2.80.10.50">
    <property type="match status" value="4"/>
</dbReference>
<dbReference type="SUPFAM" id="SSF50370">
    <property type="entry name" value="Ricin B-like lectins"/>
    <property type="match status" value="4"/>
</dbReference>
<proteinExistence type="predicted"/>
<evidence type="ECO:0000259" key="2">
    <source>
        <dbReference type="SMART" id="SM00458"/>
    </source>
</evidence>
<sequence length="1189" mass="124967">MTLPVTSRRSRRLLASMIVAGLLGPAPLVFSASAAAAAPPPGDGGGPDRRVLQYADPGVSGTTRDLAGDLVVVPAPDPGPEARAGQPEAGDRYYLKPAAGGEWVELHFDKGLPSEAQGRIDAQVAADGKVRQAKVAAPVRKAPTPSAHRAWIVKITNRGDYTYDGKPATDDDIKNVVDDGLKRWVAESNGYITSFDVQGKVLEAEASGTECYGGGKLWSQVEDELFPDVKFGGSTGNHLFVVQPGGCGGGLGTVGSPSIGNGGYVSFDYSPNKNTTTIPHELGHNFGLSHAHTYTCVGDSCSDASYGNLYTAMGTSLVTSPPIHPGSFDSFDRGKLDIASTCEVQPLELSEGQRSVTRTYDLFGRGSDTGTRGVKVVDPTDGTTYHFDWRNAQGRDAQSQYARNKNNTRHRYNLGVTVQRVVDSDYTQLLTDAPDSDSIRYGRREGQTWSKGGVTLKVDRTGTEQSETASAQITVTLTNPAAADGPALPVQPDGRAEVIGKPGTGETLGVQTDGWAEGTCHRFQWLADGQEVPGALAPTFTVPAELAGKAITVRVTGQRTGYAPTTVTATTPSGTPQWPAADFVPGIAYRFTDAASKLTAAAPAPGSASADLVQRQTAGDETRFAVLPAGEGTYQLKNAATGRCADVAYGSTSEGGRVIDYACSAGSENQLWKVQRHPLGGIALRNVLSDMCLVPKDGSTADGAALVQTRCRLDRAQSWDMVQTVPASEDWPTVGNWIGTVPYEIRNAGSGLDAAIPAGTKPPQYLEQHASDPQSRWKIVANAGGYELRDPANEEICVQQSGTRIGEWYCGDNVPARTWRLAQNPAGGISLINQATRDCLTVKDDSNDSGTQLAGGPCGVEAHDRWEVTASVPPVDQWKAEPAPLGTVPYTLGNLAAGKPAGTPAGARDADSPLVLGATGKAAQFRLEPNPDGTVRIRTTEVDGCMDLYRGRSGDNAEIGSYGCQDSDNQKWRLLANPAGGTSVRSVDSGKCLTTKDGATTDGTTLAQTTCGLDPVQRWDVRVDVPGIDQWQQVDFDPARSYTLSDLAAGKFAGTPAGADSTDSPLVLGATGKAAQFRLEPNPDGTVRIRATEVGGCMDLYRGSTSDNAQVGSYYCGDGGNQKWRVLVNPAGGTSIRSASSGKCLTTKDGAATDGTLLAQSSCGLDGVQRWKLDEAEPVVPEAAHRPTA</sequence>
<dbReference type="Pfam" id="PF00652">
    <property type="entry name" value="Ricin_B_lectin"/>
    <property type="match status" value="2"/>
</dbReference>
<dbReference type="OrthoDB" id="9806701at2"/>
<keyword evidence="1" id="KW-0732">Signal</keyword>
<dbReference type="Pfam" id="PF14200">
    <property type="entry name" value="RicinB_lectin_2"/>
    <property type="match status" value="1"/>
</dbReference>
<dbReference type="CDD" id="cd00161">
    <property type="entry name" value="beta-trefoil_Ricin-like"/>
    <property type="match status" value="3"/>
</dbReference>